<sequence>MANQTVLPSVGSLTITLTDATFINSSDSKMVIIGQPLTVTHLPRLPGVGSAAITGQQVTRAFGLRLAGQGISGGIAHNRSTGVASLSISSDVPQTVIASPPSKTLAPTTGSVGISSDVITIQVLSITPDTASMSLLGIAPTVVINNQTIILDGTFAGLRSILSVESDAPTISLDYVGGGPTDGVQILNPNATTDSLNRYNICARTGFRQKPGTLVKDGYGEMVRPEAQNHDMQERGLRASLSLNVEHSGRNRLATRRL</sequence>
<protein>
    <submittedName>
        <fullName evidence="1">Uncharacterized protein</fullName>
    </submittedName>
</protein>
<organism evidence="1">
    <name type="scientific">marine sediment metagenome</name>
    <dbReference type="NCBI Taxonomy" id="412755"/>
    <lineage>
        <taxon>unclassified sequences</taxon>
        <taxon>metagenomes</taxon>
        <taxon>ecological metagenomes</taxon>
    </lineage>
</organism>
<proteinExistence type="predicted"/>
<comment type="caution">
    <text evidence="1">The sequence shown here is derived from an EMBL/GenBank/DDBJ whole genome shotgun (WGS) entry which is preliminary data.</text>
</comment>
<gene>
    <name evidence="1" type="ORF">LCGC14_2156090</name>
</gene>
<evidence type="ECO:0000313" key="1">
    <source>
        <dbReference type="EMBL" id="KKL65325.1"/>
    </source>
</evidence>
<dbReference type="EMBL" id="LAZR01027572">
    <property type="protein sequence ID" value="KKL65325.1"/>
    <property type="molecule type" value="Genomic_DNA"/>
</dbReference>
<name>A0A0F9G783_9ZZZZ</name>
<accession>A0A0F9G783</accession>
<reference evidence="1" key="1">
    <citation type="journal article" date="2015" name="Nature">
        <title>Complex archaea that bridge the gap between prokaryotes and eukaryotes.</title>
        <authorList>
            <person name="Spang A."/>
            <person name="Saw J.H."/>
            <person name="Jorgensen S.L."/>
            <person name="Zaremba-Niedzwiedzka K."/>
            <person name="Martijn J."/>
            <person name="Lind A.E."/>
            <person name="van Eijk R."/>
            <person name="Schleper C."/>
            <person name="Guy L."/>
            <person name="Ettema T.J."/>
        </authorList>
    </citation>
    <scope>NUCLEOTIDE SEQUENCE</scope>
</reference>
<dbReference type="AlphaFoldDB" id="A0A0F9G783"/>